<comment type="catalytic activity">
    <reaction evidence="1 18">
        <text>a 1,2-diacyl-sn-glycero-3-phosphate + CTP + H(+) = a CDP-1,2-diacyl-sn-glycerol + diphosphate</text>
        <dbReference type="Rhea" id="RHEA:16229"/>
        <dbReference type="ChEBI" id="CHEBI:15378"/>
        <dbReference type="ChEBI" id="CHEBI:33019"/>
        <dbReference type="ChEBI" id="CHEBI:37563"/>
        <dbReference type="ChEBI" id="CHEBI:58332"/>
        <dbReference type="ChEBI" id="CHEBI:58608"/>
        <dbReference type="EC" id="2.7.7.41"/>
    </reaction>
</comment>
<keyword evidence="9" id="KW-0444">Lipid biosynthesis</keyword>
<dbReference type="RefSeq" id="WP_238858294.1">
    <property type="nucleotide sequence ID" value="NZ_FOFG01000008.1"/>
</dbReference>
<evidence type="ECO:0000256" key="1">
    <source>
        <dbReference type="ARBA" id="ARBA00001698"/>
    </source>
</evidence>
<comment type="pathway">
    <text evidence="4">Lipid metabolism.</text>
</comment>
<keyword evidence="12 18" id="KW-0548">Nucleotidyltransferase</keyword>
<keyword evidence="17" id="KW-1208">Phospholipid metabolism</keyword>
<evidence type="ECO:0000256" key="15">
    <source>
        <dbReference type="ARBA" id="ARBA00023136"/>
    </source>
</evidence>
<feature type="transmembrane region" description="Helical" evidence="19">
    <location>
        <begin position="113"/>
        <end position="131"/>
    </location>
</feature>
<keyword evidence="14" id="KW-0443">Lipid metabolism</keyword>
<reference evidence="20 21" key="1">
    <citation type="submission" date="2016-10" db="EMBL/GenBank/DDBJ databases">
        <authorList>
            <person name="de Groot N.N."/>
        </authorList>
    </citation>
    <scope>NUCLEOTIDE SEQUENCE [LARGE SCALE GENOMIC DNA]</scope>
    <source>
        <strain evidence="20 21">A52C2</strain>
    </source>
</reference>
<evidence type="ECO:0000256" key="7">
    <source>
        <dbReference type="ARBA" id="ARBA00019373"/>
    </source>
</evidence>
<dbReference type="UniPathway" id="UPA00557">
    <property type="reaction ID" value="UER00614"/>
</dbReference>
<evidence type="ECO:0000256" key="5">
    <source>
        <dbReference type="ARBA" id="ARBA00010185"/>
    </source>
</evidence>
<comment type="pathway">
    <text evidence="3 18">Phospholipid metabolism; CDP-diacylglycerol biosynthesis; CDP-diacylglycerol from sn-glycerol 3-phosphate: step 3/3.</text>
</comment>
<evidence type="ECO:0000256" key="10">
    <source>
        <dbReference type="ARBA" id="ARBA00022679"/>
    </source>
</evidence>
<keyword evidence="8" id="KW-1003">Cell membrane</keyword>
<dbReference type="GO" id="GO:0004605">
    <property type="term" value="F:phosphatidate cytidylyltransferase activity"/>
    <property type="evidence" value="ECO:0007669"/>
    <property type="project" value="UniProtKB-EC"/>
</dbReference>
<keyword evidence="16" id="KW-0594">Phospholipid biosynthesis</keyword>
<sequence>MPEPVAVEAGRTSNLRLRVLSAMVLIPVVLLAVAFGGLSFLALTIIMAGAAFWEWCEITDPKGPVWVRVVTNAGLLVGICFVGYHHLAWAALLWLAVFVVLILLAFRQRRAGWMAVGLLYVAIPSGGLLVLRGAGIGWYPILFLMLVVWVTDTAAYFGGRSLGGPKLWRRVSPKKTWSGALSGLAGALIVAAVLSASVHWRADALLVAVLLSIASQCGDLLESAVKRKFDVKDSGTLIPGHGGVLDRIDGLYGAAACAWLLASAGWAGGLFATPLLSAAGAAP</sequence>
<keyword evidence="21" id="KW-1185">Reference proteome</keyword>
<feature type="transmembrane region" description="Helical" evidence="19">
    <location>
        <begin position="20"/>
        <end position="53"/>
    </location>
</feature>
<evidence type="ECO:0000256" key="13">
    <source>
        <dbReference type="ARBA" id="ARBA00022989"/>
    </source>
</evidence>
<dbReference type="GO" id="GO:0005886">
    <property type="term" value="C:plasma membrane"/>
    <property type="evidence" value="ECO:0007669"/>
    <property type="project" value="UniProtKB-SubCell"/>
</dbReference>
<dbReference type="GO" id="GO:0016024">
    <property type="term" value="P:CDP-diacylglycerol biosynthetic process"/>
    <property type="evidence" value="ECO:0007669"/>
    <property type="project" value="UniProtKB-UniPathway"/>
</dbReference>
<comment type="similarity">
    <text evidence="5 18">Belongs to the CDS family.</text>
</comment>
<evidence type="ECO:0000256" key="6">
    <source>
        <dbReference type="ARBA" id="ARBA00012487"/>
    </source>
</evidence>
<comment type="subcellular location">
    <subcellularLocation>
        <location evidence="2">Cell membrane</location>
        <topology evidence="2">Multi-pass membrane protein</topology>
    </subcellularLocation>
</comment>
<feature type="transmembrane region" description="Helical" evidence="19">
    <location>
        <begin position="65"/>
        <end position="84"/>
    </location>
</feature>
<evidence type="ECO:0000256" key="17">
    <source>
        <dbReference type="ARBA" id="ARBA00023264"/>
    </source>
</evidence>
<dbReference type="STRING" id="1855383.SAMN05216548_10824"/>
<evidence type="ECO:0000256" key="19">
    <source>
        <dbReference type="SAM" id="Phobius"/>
    </source>
</evidence>
<name>A0A1H9J677_9HYPH</name>
<keyword evidence="15 19" id="KW-0472">Membrane</keyword>
<evidence type="ECO:0000256" key="16">
    <source>
        <dbReference type="ARBA" id="ARBA00023209"/>
    </source>
</evidence>
<evidence type="ECO:0000256" key="3">
    <source>
        <dbReference type="ARBA" id="ARBA00005119"/>
    </source>
</evidence>
<dbReference type="PANTHER" id="PTHR46382">
    <property type="entry name" value="PHOSPHATIDATE CYTIDYLYLTRANSFERASE"/>
    <property type="match status" value="1"/>
</dbReference>
<feature type="transmembrane region" description="Helical" evidence="19">
    <location>
        <begin position="137"/>
        <end position="158"/>
    </location>
</feature>
<evidence type="ECO:0000256" key="12">
    <source>
        <dbReference type="ARBA" id="ARBA00022695"/>
    </source>
</evidence>
<dbReference type="PROSITE" id="PS01315">
    <property type="entry name" value="CDS"/>
    <property type="match status" value="1"/>
</dbReference>
<accession>A0A1H9J677</accession>
<evidence type="ECO:0000256" key="14">
    <source>
        <dbReference type="ARBA" id="ARBA00023098"/>
    </source>
</evidence>
<evidence type="ECO:0000313" key="21">
    <source>
        <dbReference type="Proteomes" id="UP000199647"/>
    </source>
</evidence>
<gene>
    <name evidence="20" type="ORF">SAMN05216548_10824</name>
</gene>
<dbReference type="InterPro" id="IPR000374">
    <property type="entry name" value="PC_trans"/>
</dbReference>
<evidence type="ECO:0000256" key="18">
    <source>
        <dbReference type="RuleBase" id="RU003938"/>
    </source>
</evidence>
<keyword evidence="11 18" id="KW-0812">Transmembrane</keyword>
<keyword evidence="10 18" id="KW-0808">Transferase</keyword>
<dbReference type="EMBL" id="FOFG01000008">
    <property type="protein sequence ID" value="SEQ82541.1"/>
    <property type="molecule type" value="Genomic_DNA"/>
</dbReference>
<proteinExistence type="inferred from homology"/>
<feature type="transmembrane region" description="Helical" evidence="19">
    <location>
        <begin position="179"/>
        <end position="198"/>
    </location>
</feature>
<evidence type="ECO:0000256" key="11">
    <source>
        <dbReference type="ARBA" id="ARBA00022692"/>
    </source>
</evidence>
<evidence type="ECO:0000256" key="4">
    <source>
        <dbReference type="ARBA" id="ARBA00005189"/>
    </source>
</evidence>
<organism evidence="20 21">
    <name type="scientific">Faunimonas pinastri</name>
    <dbReference type="NCBI Taxonomy" id="1855383"/>
    <lineage>
        <taxon>Bacteria</taxon>
        <taxon>Pseudomonadati</taxon>
        <taxon>Pseudomonadota</taxon>
        <taxon>Alphaproteobacteria</taxon>
        <taxon>Hyphomicrobiales</taxon>
        <taxon>Afifellaceae</taxon>
        <taxon>Faunimonas</taxon>
    </lineage>
</organism>
<evidence type="ECO:0000313" key="20">
    <source>
        <dbReference type="EMBL" id="SEQ82541.1"/>
    </source>
</evidence>
<dbReference type="Pfam" id="PF01148">
    <property type="entry name" value="CTP_transf_1"/>
    <property type="match status" value="1"/>
</dbReference>
<evidence type="ECO:0000256" key="8">
    <source>
        <dbReference type="ARBA" id="ARBA00022475"/>
    </source>
</evidence>
<keyword evidence="13 19" id="KW-1133">Transmembrane helix</keyword>
<evidence type="ECO:0000256" key="2">
    <source>
        <dbReference type="ARBA" id="ARBA00004651"/>
    </source>
</evidence>
<protein>
    <recommendedName>
        <fullName evidence="7 18">Phosphatidate cytidylyltransferase</fullName>
        <ecNumber evidence="6 18">2.7.7.41</ecNumber>
    </recommendedName>
</protein>
<dbReference type="AlphaFoldDB" id="A0A1H9J677"/>
<dbReference type="EC" id="2.7.7.41" evidence="6 18"/>
<evidence type="ECO:0000256" key="9">
    <source>
        <dbReference type="ARBA" id="ARBA00022516"/>
    </source>
</evidence>
<dbReference type="Proteomes" id="UP000199647">
    <property type="component" value="Unassembled WGS sequence"/>
</dbReference>
<dbReference type="PANTHER" id="PTHR46382:SF1">
    <property type="entry name" value="PHOSPHATIDATE CYTIDYLYLTRANSFERASE"/>
    <property type="match status" value="1"/>
</dbReference>
<feature type="transmembrane region" description="Helical" evidence="19">
    <location>
        <begin position="90"/>
        <end position="106"/>
    </location>
</feature>